<sequence length="145" mass="16459">MEFRKLPANCINSALPTTLQIAIGAHVEIFLSVALSLPPLVFSLLICYRSILPAEKYPNSVYIPLFFSFEGFCRRNMQQHLQSVSEGEEGNFIWGYLKFPSTLMFHQSSGQWCFQHRDEANPSCLTEVTFQGYMIQLLGNESGKV</sequence>
<evidence type="ECO:0000313" key="1">
    <source>
        <dbReference type="EMBL" id="LAA23686.1"/>
    </source>
</evidence>
<accession>A0A2H6N3F5</accession>
<reference evidence="1" key="2">
    <citation type="submission" date="2017-12" db="EMBL/GenBank/DDBJ databases">
        <title>Coralsnake Venomics: Analyses of Venom Gland Transcriptomes and Proteomes of Six Brazilian Taxa.</title>
        <authorList>
            <person name="Aird S.D."/>
            <person name="Jorge da Silva N."/>
            <person name="Qiu L."/>
            <person name="Villar-Briones A."/>
            <person name="Aparecida-Saddi V."/>
            <person name="Campos-Telles M.P."/>
            <person name="Grau M."/>
            <person name="Mikheyev A.S."/>
        </authorList>
    </citation>
    <scope>NUCLEOTIDE SEQUENCE</scope>
    <source>
        <tissue evidence="1">Venom_gland</tissue>
    </source>
</reference>
<name>A0A2H6N3F5_9SAUR</name>
<dbReference type="AlphaFoldDB" id="A0A2H6N3F5"/>
<organism evidence="1">
    <name type="scientific">Micrurus carvalhoi</name>
    <dbReference type="NCBI Taxonomy" id="3147026"/>
    <lineage>
        <taxon>Eukaryota</taxon>
        <taxon>Metazoa</taxon>
        <taxon>Chordata</taxon>
        <taxon>Craniata</taxon>
        <taxon>Vertebrata</taxon>
        <taxon>Euteleostomi</taxon>
        <taxon>Lepidosauria</taxon>
        <taxon>Squamata</taxon>
        <taxon>Bifurcata</taxon>
        <taxon>Unidentata</taxon>
        <taxon>Episquamata</taxon>
        <taxon>Toxicofera</taxon>
        <taxon>Serpentes</taxon>
        <taxon>Colubroidea</taxon>
        <taxon>Elapidae</taxon>
        <taxon>Elapinae</taxon>
        <taxon>Micrurus</taxon>
    </lineage>
</organism>
<proteinExistence type="predicted"/>
<reference evidence="1" key="1">
    <citation type="submission" date="2017-07" db="EMBL/GenBank/DDBJ databases">
        <authorList>
            <person name="Mikheyev A."/>
            <person name="Grau M."/>
        </authorList>
    </citation>
    <scope>NUCLEOTIDE SEQUENCE</scope>
    <source>
        <tissue evidence="1">Venom_gland</tissue>
    </source>
</reference>
<dbReference type="EMBL" id="IACI01041578">
    <property type="protein sequence ID" value="LAA23686.1"/>
    <property type="molecule type" value="Transcribed_RNA"/>
</dbReference>
<protein>
    <submittedName>
        <fullName evidence="1">Uncharacterized protein</fullName>
    </submittedName>
</protein>